<keyword evidence="3" id="KW-1185">Reference proteome</keyword>
<feature type="transmembrane region" description="Helical" evidence="1">
    <location>
        <begin position="15"/>
        <end position="35"/>
    </location>
</feature>
<organism evidence="2 3">
    <name type="scientific">Maribacter algarum</name>
    <name type="common">ex Zhang et al. 2020</name>
    <dbReference type="NCBI Taxonomy" id="2578118"/>
    <lineage>
        <taxon>Bacteria</taxon>
        <taxon>Pseudomonadati</taxon>
        <taxon>Bacteroidota</taxon>
        <taxon>Flavobacteriia</taxon>
        <taxon>Flavobacteriales</taxon>
        <taxon>Flavobacteriaceae</taxon>
        <taxon>Maribacter</taxon>
    </lineage>
</organism>
<sequence length="68" mass="7199">MGKLIPLEVGNLDGIVVLIVLVMFGPALLFLIIGLVIRKKNSKAAKVFYIIAGVYLLVSLGICGSLIS</sequence>
<dbReference type="RefSeq" id="WP_138657017.1">
    <property type="nucleotide sequence ID" value="NZ_VATY01000001.1"/>
</dbReference>
<dbReference type="Proteomes" id="UP000310314">
    <property type="component" value="Unassembled WGS sequence"/>
</dbReference>
<evidence type="ECO:0000313" key="2">
    <source>
        <dbReference type="EMBL" id="TMM59027.1"/>
    </source>
</evidence>
<reference evidence="2 3" key="1">
    <citation type="submission" date="2019-05" db="EMBL/GenBank/DDBJ databases">
        <authorList>
            <person name="Zhang J.-Y."/>
            <person name="Feg X."/>
            <person name="Du Z.-J."/>
        </authorList>
    </citation>
    <scope>NUCLEOTIDE SEQUENCE [LARGE SCALE GENOMIC DNA]</scope>
    <source>
        <strain evidence="2 3">RZ26</strain>
    </source>
</reference>
<dbReference type="EMBL" id="VATY01000001">
    <property type="protein sequence ID" value="TMM59027.1"/>
    <property type="molecule type" value="Genomic_DNA"/>
</dbReference>
<evidence type="ECO:0000313" key="3">
    <source>
        <dbReference type="Proteomes" id="UP000310314"/>
    </source>
</evidence>
<name>A0A5S3Q0B5_9FLAO</name>
<comment type="caution">
    <text evidence="2">The sequence shown here is derived from an EMBL/GenBank/DDBJ whole genome shotgun (WGS) entry which is preliminary data.</text>
</comment>
<protein>
    <submittedName>
        <fullName evidence="2">Uncharacterized protein</fullName>
    </submittedName>
</protein>
<dbReference type="AlphaFoldDB" id="A0A5S3Q0B5"/>
<proteinExistence type="predicted"/>
<accession>A0A5S3Q0B5</accession>
<feature type="transmembrane region" description="Helical" evidence="1">
    <location>
        <begin position="47"/>
        <end position="67"/>
    </location>
</feature>
<dbReference type="OrthoDB" id="1376579at2"/>
<gene>
    <name evidence="2" type="ORF">FEE95_06225</name>
</gene>
<keyword evidence="1" id="KW-0472">Membrane</keyword>
<evidence type="ECO:0000256" key="1">
    <source>
        <dbReference type="SAM" id="Phobius"/>
    </source>
</evidence>
<keyword evidence="1" id="KW-0812">Transmembrane</keyword>
<keyword evidence="1" id="KW-1133">Transmembrane helix</keyword>